<geneLocation type="plasmid" evidence="6 7">
    <name>unnamed</name>
</geneLocation>
<keyword evidence="6" id="KW-0614">Plasmid</keyword>
<comment type="similarity">
    <text evidence="1 2">Belongs to the peptidase A24 family.</text>
</comment>
<feature type="domain" description="Prepilin type IV endopeptidase peptidase" evidence="4">
    <location>
        <begin position="51"/>
        <end position="155"/>
    </location>
</feature>
<feature type="transmembrane region" description="Helical" evidence="3">
    <location>
        <begin position="69"/>
        <end position="87"/>
    </location>
</feature>
<evidence type="ECO:0000256" key="2">
    <source>
        <dbReference type="RuleBase" id="RU003793"/>
    </source>
</evidence>
<dbReference type="Gene3D" id="1.20.120.1220">
    <property type="match status" value="1"/>
</dbReference>
<reference evidence="6 7" key="2">
    <citation type="submission" date="2018-06" db="EMBL/GenBank/DDBJ databases">
        <title>Comparative genomics of rhizobia nodulating Arachis hypogaea in China.</title>
        <authorList>
            <person name="Li Y."/>
        </authorList>
    </citation>
    <scope>NUCLEOTIDE SEQUENCE [LARGE SCALE GENOMIC DNA]</scope>
    <source>
        <strain evidence="6 7">CCBAU 51658</strain>
        <plasmid evidence="6 7">unnamed</plasmid>
    </source>
</reference>
<feature type="transmembrane region" description="Helical" evidence="3">
    <location>
        <begin position="148"/>
        <end position="168"/>
    </location>
</feature>
<dbReference type="GO" id="GO:0004190">
    <property type="term" value="F:aspartic-type endopeptidase activity"/>
    <property type="evidence" value="ECO:0007669"/>
    <property type="project" value="InterPro"/>
</dbReference>
<keyword evidence="3" id="KW-1133">Transmembrane helix</keyword>
<evidence type="ECO:0000313" key="7">
    <source>
        <dbReference type="Proteomes" id="UP000593880"/>
    </source>
</evidence>
<protein>
    <submittedName>
        <fullName evidence="5">Prepilin peptidase</fullName>
    </submittedName>
</protein>
<dbReference type="InterPro" id="IPR014032">
    <property type="entry name" value="Peptidase_A24A_bac"/>
</dbReference>
<dbReference type="PRINTS" id="PR00864">
    <property type="entry name" value="PREPILNPTASE"/>
</dbReference>
<dbReference type="GO" id="GO:0006465">
    <property type="term" value="P:signal peptide processing"/>
    <property type="evidence" value="ECO:0007669"/>
    <property type="project" value="TreeGrafter"/>
</dbReference>
<dbReference type="InterPro" id="IPR000045">
    <property type="entry name" value="Prepilin_IV_endopep_pep"/>
</dbReference>
<feature type="transmembrane region" description="Helical" evidence="3">
    <location>
        <begin position="21"/>
        <end position="39"/>
    </location>
</feature>
<evidence type="ECO:0000313" key="5">
    <source>
        <dbReference type="EMBL" id="GGI25893.1"/>
    </source>
</evidence>
<keyword evidence="7" id="KW-1185">Reference proteome</keyword>
<evidence type="ECO:0000313" key="8">
    <source>
        <dbReference type="Proteomes" id="UP000625079"/>
    </source>
</evidence>
<accession>A0A410VIH1</accession>
<evidence type="ECO:0000256" key="1">
    <source>
        <dbReference type="ARBA" id="ARBA00005801"/>
    </source>
</evidence>
<feature type="transmembrane region" description="Helical" evidence="3">
    <location>
        <begin position="45"/>
        <end position="62"/>
    </location>
</feature>
<evidence type="ECO:0000259" key="4">
    <source>
        <dbReference type="Pfam" id="PF01478"/>
    </source>
</evidence>
<name>A0A410VIH1_9BRAD</name>
<dbReference type="InterPro" id="IPR050882">
    <property type="entry name" value="Prepilin_peptidase/N-MTase"/>
</dbReference>
<dbReference type="PANTHER" id="PTHR30487:SF0">
    <property type="entry name" value="PREPILIN LEADER PEPTIDASE_N-METHYLTRANSFERASE-RELATED"/>
    <property type="match status" value="1"/>
</dbReference>
<dbReference type="GO" id="GO:0005886">
    <property type="term" value="C:plasma membrane"/>
    <property type="evidence" value="ECO:0007669"/>
    <property type="project" value="TreeGrafter"/>
</dbReference>
<dbReference type="Pfam" id="PF01478">
    <property type="entry name" value="Peptidase_A24"/>
    <property type="match status" value="1"/>
</dbReference>
<dbReference type="OrthoDB" id="8223801at2"/>
<dbReference type="EMBL" id="BMHC01000007">
    <property type="protein sequence ID" value="GGI25893.1"/>
    <property type="molecule type" value="Genomic_DNA"/>
</dbReference>
<evidence type="ECO:0000256" key="3">
    <source>
        <dbReference type="SAM" id="Phobius"/>
    </source>
</evidence>
<gene>
    <name evidence="5" type="ORF">GCM10010987_36670</name>
    <name evidence="6" type="ORF">XH86_39280</name>
</gene>
<keyword evidence="3" id="KW-0812">Transmembrane</keyword>
<dbReference type="RefSeq" id="WP_128930076.1">
    <property type="nucleotide sequence ID" value="NZ_BMHC01000007.1"/>
</dbReference>
<proteinExistence type="inferred from homology"/>
<keyword evidence="3" id="KW-0472">Membrane</keyword>
<dbReference type="Proteomes" id="UP000625079">
    <property type="component" value="Unassembled WGS sequence"/>
</dbReference>
<sequence>MPERLSRCSQKFLTFRAPTHVTVTAAFVLCAVCMATSVAADPSSAGLLGAAFSAVAIAIAVIDARLFVIPDELTILALVLGLANVFVQPPDWMVPTLATAASRGAALAAMFWLLRIAYRSVRLRDGIGLGDVKLAGVAGVWLDWNLIPIAIEVAAGSALIACGIAALLRRDSIQAITRLPFGLFFAPAIWVTWLIWKVW</sequence>
<dbReference type="PANTHER" id="PTHR30487">
    <property type="entry name" value="TYPE 4 PREPILIN-LIKE PROTEINS LEADER PEPTIDE-PROCESSING ENZYME"/>
    <property type="match status" value="1"/>
</dbReference>
<evidence type="ECO:0000313" key="6">
    <source>
        <dbReference type="EMBL" id="QOZ64683.1"/>
    </source>
</evidence>
<dbReference type="AlphaFoldDB" id="A0A410VIH1"/>
<reference evidence="5" key="3">
    <citation type="submission" date="2022-12" db="EMBL/GenBank/DDBJ databases">
        <authorList>
            <person name="Sun Q."/>
            <person name="Zhou Y."/>
        </authorList>
    </citation>
    <scope>NUCLEOTIDE SEQUENCE</scope>
    <source>
        <strain evidence="5">CGMCC 1.15034</strain>
    </source>
</reference>
<organism evidence="5 8">
    <name type="scientific">Bradyrhizobium guangdongense</name>
    <dbReference type="NCBI Taxonomy" id="1325090"/>
    <lineage>
        <taxon>Bacteria</taxon>
        <taxon>Pseudomonadati</taxon>
        <taxon>Pseudomonadota</taxon>
        <taxon>Alphaproteobacteria</taxon>
        <taxon>Hyphomicrobiales</taxon>
        <taxon>Nitrobacteraceae</taxon>
        <taxon>Bradyrhizobium</taxon>
    </lineage>
</organism>
<feature type="transmembrane region" description="Helical" evidence="3">
    <location>
        <begin position="175"/>
        <end position="196"/>
    </location>
</feature>
<dbReference type="Proteomes" id="UP000593880">
    <property type="component" value="Plasmid unnamed"/>
</dbReference>
<reference evidence="5" key="1">
    <citation type="journal article" date="2014" name="Int. J. Syst. Evol. Microbiol.">
        <title>Complete genome sequence of Corynebacterium casei LMG S-19264T (=DSM 44701T), isolated from a smear-ripened cheese.</title>
        <authorList>
            <consortium name="US DOE Joint Genome Institute (JGI-PGF)"/>
            <person name="Walter F."/>
            <person name="Albersmeier A."/>
            <person name="Kalinowski J."/>
            <person name="Ruckert C."/>
        </authorList>
    </citation>
    <scope>NUCLEOTIDE SEQUENCE</scope>
    <source>
        <strain evidence="5">CGMCC 1.15034</strain>
    </source>
</reference>
<dbReference type="EMBL" id="CP030058">
    <property type="protein sequence ID" value="QOZ64683.1"/>
    <property type="molecule type" value="Genomic_DNA"/>
</dbReference>